<accession>A0A7W8Q675</accession>
<dbReference type="PANTHER" id="PTHR42847:SF4">
    <property type="entry name" value="ALKANESULFONATE MONOOXYGENASE-RELATED"/>
    <property type="match status" value="1"/>
</dbReference>
<evidence type="ECO:0000256" key="3">
    <source>
        <dbReference type="ARBA" id="ARBA00023002"/>
    </source>
</evidence>
<reference evidence="6 7" key="1">
    <citation type="submission" date="2020-08" db="EMBL/GenBank/DDBJ databases">
        <title>Genomic Encyclopedia of Type Strains, Phase IV (KMG-V): Genome sequencing to study the core and pangenomes of soil and plant-associated prokaryotes.</title>
        <authorList>
            <person name="Whitman W."/>
        </authorList>
    </citation>
    <scope>NUCLEOTIDE SEQUENCE [LARGE SCALE GENOMIC DNA]</scope>
    <source>
        <strain evidence="6 7">JPY158</strain>
    </source>
</reference>
<proteinExistence type="predicted"/>
<keyword evidence="3" id="KW-0560">Oxidoreductase</keyword>
<dbReference type="GO" id="GO:0008726">
    <property type="term" value="F:alkanesulfonate monooxygenase activity"/>
    <property type="evidence" value="ECO:0007669"/>
    <property type="project" value="TreeGrafter"/>
</dbReference>
<dbReference type="InterPro" id="IPR050172">
    <property type="entry name" value="SsuD_RutA_monooxygenase"/>
</dbReference>
<dbReference type="InterPro" id="IPR036661">
    <property type="entry name" value="Luciferase-like_sf"/>
</dbReference>
<name>A0A7W8Q675_PARAM</name>
<dbReference type="Proteomes" id="UP000592780">
    <property type="component" value="Unassembled WGS sequence"/>
</dbReference>
<dbReference type="EMBL" id="JACHDD010000003">
    <property type="protein sequence ID" value="MBB5424065.1"/>
    <property type="molecule type" value="Genomic_DNA"/>
</dbReference>
<dbReference type="RefSeq" id="WP_051106689.1">
    <property type="nucleotide sequence ID" value="NZ_JACHDD010000003.1"/>
</dbReference>
<dbReference type="AlphaFoldDB" id="A0A7W8Q675"/>
<gene>
    <name evidence="6" type="ORF">HDG40_002209</name>
</gene>
<protein>
    <submittedName>
        <fullName evidence="6">FMNH2-dependent dimethyl sulfone monooxygenase</fullName>
    </submittedName>
</protein>
<dbReference type="Pfam" id="PF00296">
    <property type="entry name" value="Bac_luciferase"/>
    <property type="match status" value="1"/>
</dbReference>
<keyword evidence="1" id="KW-0285">Flavoprotein</keyword>
<feature type="domain" description="Luciferase-like" evidence="5">
    <location>
        <begin position="29"/>
        <end position="329"/>
    </location>
</feature>
<dbReference type="PANTHER" id="PTHR42847">
    <property type="entry name" value="ALKANESULFONATE MONOOXYGENASE"/>
    <property type="match status" value="1"/>
</dbReference>
<keyword evidence="2" id="KW-0288">FMN</keyword>
<dbReference type="GO" id="GO:0046306">
    <property type="term" value="P:alkanesulfonate catabolic process"/>
    <property type="evidence" value="ECO:0007669"/>
    <property type="project" value="TreeGrafter"/>
</dbReference>
<evidence type="ECO:0000313" key="6">
    <source>
        <dbReference type="EMBL" id="MBB5424065.1"/>
    </source>
</evidence>
<evidence type="ECO:0000259" key="5">
    <source>
        <dbReference type="Pfam" id="PF00296"/>
    </source>
</evidence>
<evidence type="ECO:0000256" key="1">
    <source>
        <dbReference type="ARBA" id="ARBA00022630"/>
    </source>
</evidence>
<evidence type="ECO:0000256" key="2">
    <source>
        <dbReference type="ARBA" id="ARBA00022643"/>
    </source>
</evidence>
<keyword evidence="4 6" id="KW-0503">Monooxygenase</keyword>
<sequence length="359" mass="39322">MSTRKRAVPSPIGFGIWLPIYGKWLRTRESSVAPDIRSCIEVGRLADGLGYDFLYASEDVLNSVHGPCAPVLDAWSLLSSLAAVTRRIGLCGAIKPGLRSPLLAARMIETVSLIAGRRVTVNITSGWWKDEFDAANVALLDHKGRYDRADTFLRTLSRFRDPGMAHDASLEIGSGGAPTNYRMLGFDADKAPDIWVSGHSERATALAAEWAGCLFLNGLPDVQLTRHIVDARQAALRWDRRVAIAVNAFVIAAESAATAAERREQIVETRNDEAIAFFRAAMQASGATTWTDLTDELMIDTNSGFNAHLIGSFAEVRNRVEQLSALGVDKIVCQFEDPLRDIGPFMQQVVQPLREGRAL</sequence>
<comment type="caution">
    <text evidence="6">The sequence shown here is derived from an EMBL/GenBank/DDBJ whole genome shotgun (WGS) entry which is preliminary data.</text>
</comment>
<evidence type="ECO:0000256" key="4">
    <source>
        <dbReference type="ARBA" id="ARBA00023033"/>
    </source>
</evidence>
<dbReference type="InterPro" id="IPR011251">
    <property type="entry name" value="Luciferase-like_dom"/>
</dbReference>
<dbReference type="Gene3D" id="3.20.20.30">
    <property type="entry name" value="Luciferase-like domain"/>
    <property type="match status" value="1"/>
</dbReference>
<dbReference type="SUPFAM" id="SSF51679">
    <property type="entry name" value="Bacterial luciferase-like"/>
    <property type="match status" value="1"/>
</dbReference>
<organism evidence="6 7">
    <name type="scientific">Paraburkholderia atlantica</name>
    <dbReference type="NCBI Taxonomy" id="2654982"/>
    <lineage>
        <taxon>Bacteria</taxon>
        <taxon>Pseudomonadati</taxon>
        <taxon>Pseudomonadota</taxon>
        <taxon>Betaproteobacteria</taxon>
        <taxon>Burkholderiales</taxon>
        <taxon>Burkholderiaceae</taxon>
        <taxon>Paraburkholderia</taxon>
    </lineage>
</organism>
<keyword evidence="7" id="KW-1185">Reference proteome</keyword>
<evidence type="ECO:0000313" key="7">
    <source>
        <dbReference type="Proteomes" id="UP000592780"/>
    </source>
</evidence>